<keyword evidence="2" id="KW-1185">Reference proteome</keyword>
<dbReference type="AlphaFoldDB" id="A0A3P7PEK8"/>
<sequence length="97" mass="10523">MLGIWQRRLPPKTPLVGAGNVETVVSCGRAGRGLGVGVKLYKDLHDRLSGFVGLEIAQLRSRRSNSLALMPGASIGFTFQIAPRIYSRLQYAINLNG</sequence>
<proteinExistence type="predicted"/>
<protein>
    <submittedName>
        <fullName evidence="1">Uncharacterized protein</fullName>
    </submittedName>
</protein>
<feature type="non-terminal residue" evidence="1">
    <location>
        <position position="97"/>
    </location>
</feature>
<organism evidence="1 2">
    <name type="scientific">Dibothriocephalus latus</name>
    <name type="common">Fish tapeworm</name>
    <name type="synonym">Diphyllobothrium latum</name>
    <dbReference type="NCBI Taxonomy" id="60516"/>
    <lineage>
        <taxon>Eukaryota</taxon>
        <taxon>Metazoa</taxon>
        <taxon>Spiralia</taxon>
        <taxon>Lophotrochozoa</taxon>
        <taxon>Platyhelminthes</taxon>
        <taxon>Cestoda</taxon>
        <taxon>Eucestoda</taxon>
        <taxon>Diphyllobothriidea</taxon>
        <taxon>Diphyllobothriidae</taxon>
        <taxon>Dibothriocephalus</taxon>
    </lineage>
</organism>
<gene>
    <name evidence="1" type="ORF">DILT_LOCUS18511</name>
</gene>
<evidence type="ECO:0000313" key="2">
    <source>
        <dbReference type="Proteomes" id="UP000281553"/>
    </source>
</evidence>
<name>A0A3P7PEK8_DIBLA</name>
<evidence type="ECO:0000313" key="1">
    <source>
        <dbReference type="EMBL" id="VDN41321.1"/>
    </source>
</evidence>
<dbReference type="EMBL" id="UYRU01101070">
    <property type="protein sequence ID" value="VDN41321.1"/>
    <property type="molecule type" value="Genomic_DNA"/>
</dbReference>
<dbReference type="Proteomes" id="UP000281553">
    <property type="component" value="Unassembled WGS sequence"/>
</dbReference>
<accession>A0A3P7PEK8</accession>
<reference evidence="1 2" key="1">
    <citation type="submission" date="2018-11" db="EMBL/GenBank/DDBJ databases">
        <authorList>
            <consortium name="Pathogen Informatics"/>
        </authorList>
    </citation>
    <scope>NUCLEOTIDE SEQUENCE [LARGE SCALE GENOMIC DNA]</scope>
</reference>
<dbReference type="OrthoDB" id="1748577at2759"/>